<evidence type="ECO:0000313" key="2">
    <source>
        <dbReference type="EMBL" id="SBT54939.1"/>
    </source>
</evidence>
<dbReference type="Proteomes" id="UP000078550">
    <property type="component" value="Unassembled WGS sequence"/>
</dbReference>
<dbReference type="EMBL" id="FLRD01000585">
    <property type="protein sequence ID" value="SBT54939.1"/>
    <property type="molecule type" value="Genomic_DNA"/>
</dbReference>
<evidence type="ECO:0000313" key="3">
    <source>
        <dbReference type="EMBL" id="SBT58182.1"/>
    </source>
</evidence>
<dbReference type="AlphaFoldDB" id="A0A1A9AFI7"/>
<evidence type="ECO:0000256" key="1">
    <source>
        <dbReference type="SAM" id="Phobius"/>
    </source>
</evidence>
<keyword evidence="1" id="KW-0472">Membrane</keyword>
<name>A0A1A9AFI7_PLAOA</name>
<accession>A0A1A9AFI7</accession>
<keyword evidence="5" id="KW-1185">Reference proteome</keyword>
<keyword evidence="1" id="KW-0812">Transmembrane</keyword>
<reference evidence="5" key="2">
    <citation type="submission" date="2016-05" db="EMBL/GenBank/DDBJ databases">
        <authorList>
            <person name="Naeem R."/>
        </authorList>
    </citation>
    <scope>NUCLEOTIDE SEQUENCE [LARGE SCALE GENOMIC DNA]</scope>
</reference>
<feature type="transmembrane region" description="Helical" evidence="1">
    <location>
        <begin position="55"/>
        <end position="74"/>
    </location>
</feature>
<proteinExistence type="predicted"/>
<organism evidence="2 5">
    <name type="scientific">Plasmodium ovale wallikeri</name>
    <dbReference type="NCBI Taxonomy" id="864142"/>
    <lineage>
        <taxon>Eukaryota</taxon>
        <taxon>Sar</taxon>
        <taxon>Alveolata</taxon>
        <taxon>Apicomplexa</taxon>
        <taxon>Aconoidasida</taxon>
        <taxon>Haemosporida</taxon>
        <taxon>Plasmodiidae</taxon>
        <taxon>Plasmodium</taxon>
        <taxon>Plasmodium (Plasmodium)</taxon>
    </lineage>
</organism>
<evidence type="ECO:0000313" key="5">
    <source>
        <dbReference type="Proteomes" id="UP000078555"/>
    </source>
</evidence>
<sequence length="138" mass="15600">MRVNELQTLCIHSLQPAAAMNRETTHGLSLPGTVSTVGHTVSDSSFSENTGSTRIIVILVSLAFGISFILFLLYRITSLGSTANDRKRKKNAWNINEEECYEHMLYNTELEITHSNNNRYNIRYYSSINSGMEHNNVD</sequence>
<protein>
    <submittedName>
        <fullName evidence="2">PIR Superfamily Protein</fullName>
    </submittedName>
</protein>
<reference evidence="4" key="1">
    <citation type="submission" date="2016-05" db="EMBL/GenBank/DDBJ databases">
        <authorList>
            <person name="Naeem Raeece"/>
        </authorList>
    </citation>
    <scope>NUCLEOTIDE SEQUENCE [LARGE SCALE GENOMIC DNA]</scope>
</reference>
<evidence type="ECO:0000313" key="4">
    <source>
        <dbReference type="Proteomes" id="UP000078550"/>
    </source>
</evidence>
<dbReference type="InterPro" id="IPR008780">
    <property type="entry name" value="Plasmodium_Vir"/>
</dbReference>
<dbReference type="Pfam" id="PF05795">
    <property type="entry name" value="Plasmodium_Vir"/>
    <property type="match status" value="1"/>
</dbReference>
<reference evidence="2" key="3">
    <citation type="submission" date="2016-05" db="EMBL/GenBank/DDBJ databases">
        <authorList>
            <person name="Lavstsen T."/>
            <person name="Jespersen J.S."/>
        </authorList>
    </citation>
    <scope>NUCLEOTIDE SEQUENCE [LARGE SCALE GENOMIC DNA]</scope>
</reference>
<keyword evidence="1" id="KW-1133">Transmembrane helix</keyword>
<dbReference type="Proteomes" id="UP000078555">
    <property type="component" value="Unassembled WGS sequence"/>
</dbReference>
<gene>
    <name evidence="2" type="ORF">POVWA1_067390</name>
    <name evidence="3" type="ORF">POVWA2_083610</name>
</gene>
<dbReference type="EMBL" id="FLRE01002214">
    <property type="protein sequence ID" value="SBT58182.1"/>
    <property type="molecule type" value="Genomic_DNA"/>
</dbReference>